<sequence>MESQNKNEEDNNGLDSFVVGTFSKGKLQKISLPNVQQGCGGHNSDYLLTKKESGTVYCMGSNNAYKTLCVKDKSNLGEGVPNKVEWFQDRDIKIRDIASGSATNYFVSTDNTFYSNGYNSDGQMGIKLQQSHPFPVKILEDVDRVFSSNHSHRSFLKTLDDKLMSFGRNQKGKCGLGYCKKSIWEPTVVSNISGFAVKDIVCTSCTALLFKNGQLWVCGVTPTNGLDHNSSF</sequence>
<dbReference type="PANTHER" id="PTHR22870:SF408">
    <property type="entry name" value="OS09G0560450 PROTEIN"/>
    <property type="match status" value="1"/>
</dbReference>
<organism evidence="2 3">
    <name type="scientific">Anaeramoeba flamelloides</name>
    <dbReference type="NCBI Taxonomy" id="1746091"/>
    <lineage>
        <taxon>Eukaryota</taxon>
        <taxon>Metamonada</taxon>
        <taxon>Anaeramoebidae</taxon>
        <taxon>Anaeramoeba</taxon>
    </lineage>
</organism>
<dbReference type="Proteomes" id="UP001146793">
    <property type="component" value="Unassembled WGS sequence"/>
</dbReference>
<dbReference type="InterPro" id="IPR051210">
    <property type="entry name" value="Ub_ligase/GEF_domain"/>
</dbReference>
<dbReference type="SUPFAM" id="SSF50985">
    <property type="entry name" value="RCC1/BLIP-II"/>
    <property type="match status" value="1"/>
</dbReference>
<keyword evidence="1" id="KW-0677">Repeat</keyword>
<protein>
    <submittedName>
        <fullName evidence="2">Regulator of chromosome condensation</fullName>
    </submittedName>
</protein>
<dbReference type="Gene3D" id="2.130.10.30">
    <property type="entry name" value="Regulator of chromosome condensation 1/beta-lactamase-inhibitor protein II"/>
    <property type="match status" value="1"/>
</dbReference>
<name>A0AAV8A441_9EUKA</name>
<dbReference type="AlphaFoldDB" id="A0AAV8A441"/>
<evidence type="ECO:0000313" key="2">
    <source>
        <dbReference type="EMBL" id="KAJ3448191.1"/>
    </source>
</evidence>
<evidence type="ECO:0000256" key="1">
    <source>
        <dbReference type="ARBA" id="ARBA00022737"/>
    </source>
</evidence>
<proteinExistence type="predicted"/>
<dbReference type="InterPro" id="IPR009091">
    <property type="entry name" value="RCC1/BLIP-II"/>
</dbReference>
<dbReference type="EMBL" id="JANTQA010000015">
    <property type="protein sequence ID" value="KAJ3448191.1"/>
    <property type="molecule type" value="Genomic_DNA"/>
</dbReference>
<comment type="caution">
    <text evidence="2">The sequence shown here is derived from an EMBL/GenBank/DDBJ whole genome shotgun (WGS) entry which is preliminary data.</text>
</comment>
<gene>
    <name evidence="2" type="ORF">M0812_00667</name>
</gene>
<dbReference type="PANTHER" id="PTHR22870">
    <property type="entry name" value="REGULATOR OF CHROMOSOME CONDENSATION"/>
    <property type="match status" value="1"/>
</dbReference>
<dbReference type="Pfam" id="PF00415">
    <property type="entry name" value="RCC1"/>
    <property type="match status" value="1"/>
</dbReference>
<reference evidence="2" key="1">
    <citation type="submission" date="2022-08" db="EMBL/GenBank/DDBJ databases">
        <title>Novel sulphate-reducing endosymbionts in the free-living metamonad Anaeramoeba.</title>
        <authorList>
            <person name="Jerlstrom-Hultqvist J."/>
            <person name="Cepicka I."/>
            <person name="Gallot-Lavallee L."/>
            <person name="Salas-Leiva D."/>
            <person name="Curtis B.A."/>
            <person name="Zahonova K."/>
            <person name="Pipaliya S."/>
            <person name="Dacks J."/>
            <person name="Roger A.J."/>
        </authorList>
    </citation>
    <scope>NUCLEOTIDE SEQUENCE</scope>
    <source>
        <strain evidence="2">Busselton2</strain>
    </source>
</reference>
<evidence type="ECO:0000313" key="3">
    <source>
        <dbReference type="Proteomes" id="UP001146793"/>
    </source>
</evidence>
<dbReference type="InterPro" id="IPR000408">
    <property type="entry name" value="Reg_chr_condens"/>
</dbReference>
<accession>A0AAV8A441</accession>